<proteinExistence type="predicted"/>
<feature type="region of interest" description="Disordered" evidence="1">
    <location>
        <begin position="104"/>
        <end position="153"/>
    </location>
</feature>
<dbReference type="GeneID" id="27326495"/>
<reference evidence="2 3" key="1">
    <citation type="submission" date="2015-01" db="EMBL/GenBank/DDBJ databases">
        <title>The Genome Sequence of Exophiala mesophila CBS40295.</title>
        <authorList>
            <consortium name="The Broad Institute Genomics Platform"/>
            <person name="Cuomo C."/>
            <person name="de Hoog S."/>
            <person name="Gorbushina A."/>
            <person name="Stielow B."/>
            <person name="Teixiera M."/>
            <person name="Abouelleil A."/>
            <person name="Chapman S.B."/>
            <person name="Priest M."/>
            <person name="Young S.K."/>
            <person name="Wortman J."/>
            <person name="Nusbaum C."/>
            <person name="Birren B."/>
        </authorList>
    </citation>
    <scope>NUCLEOTIDE SEQUENCE [LARGE SCALE GENOMIC DNA]</scope>
    <source>
        <strain evidence="2 3">CBS 40295</strain>
    </source>
</reference>
<evidence type="ECO:0000256" key="1">
    <source>
        <dbReference type="SAM" id="MobiDB-lite"/>
    </source>
</evidence>
<feature type="compositionally biased region" description="Basic and acidic residues" evidence="1">
    <location>
        <begin position="53"/>
        <end position="62"/>
    </location>
</feature>
<keyword evidence="3" id="KW-1185">Reference proteome</keyword>
<accession>A0A0D1WJL3</accession>
<organism evidence="2 3">
    <name type="scientific">Exophiala mesophila</name>
    <name type="common">Black yeast-like fungus</name>
    <dbReference type="NCBI Taxonomy" id="212818"/>
    <lineage>
        <taxon>Eukaryota</taxon>
        <taxon>Fungi</taxon>
        <taxon>Dikarya</taxon>
        <taxon>Ascomycota</taxon>
        <taxon>Pezizomycotina</taxon>
        <taxon>Eurotiomycetes</taxon>
        <taxon>Chaetothyriomycetidae</taxon>
        <taxon>Chaetothyriales</taxon>
        <taxon>Herpotrichiellaceae</taxon>
        <taxon>Exophiala</taxon>
    </lineage>
</organism>
<dbReference type="AlphaFoldDB" id="A0A0D1WJL3"/>
<feature type="region of interest" description="Disordered" evidence="1">
    <location>
        <begin position="30"/>
        <end position="89"/>
    </location>
</feature>
<dbReference type="HOGENOM" id="CLU_115531_0_0_1"/>
<sequence>MRRHSSGNLTDYPETPETHSSWLSFLKKSGEQDQVNKRHSHMGGIISSIRHGLAHEHERLPEKSGAATTYPDTNSSEGSSPREQVAWNDEESISPAIEARRMSENNENNMGEKSHQAPSAWGWPGLGSWPERERPRTKVGKMSEKERTLGLEPRLEAATLEAIDMAAETDTFGWPGLGYWPESRK</sequence>
<dbReference type="EMBL" id="KN847525">
    <property type="protein sequence ID" value="KIV89035.1"/>
    <property type="molecule type" value="Genomic_DNA"/>
</dbReference>
<feature type="compositionally biased region" description="Basic and acidic residues" evidence="1">
    <location>
        <begin position="130"/>
        <end position="153"/>
    </location>
</feature>
<dbReference type="VEuPathDB" id="FungiDB:PV10_08650"/>
<dbReference type="OMA" id="NENNMGP"/>
<evidence type="ECO:0000313" key="2">
    <source>
        <dbReference type="EMBL" id="KIV89035.1"/>
    </source>
</evidence>
<feature type="compositionally biased region" description="Polar residues" evidence="1">
    <location>
        <begin position="66"/>
        <end position="82"/>
    </location>
</feature>
<evidence type="ECO:0000313" key="3">
    <source>
        <dbReference type="Proteomes" id="UP000054302"/>
    </source>
</evidence>
<gene>
    <name evidence="2" type="ORF">PV10_08650</name>
</gene>
<feature type="compositionally biased region" description="Basic and acidic residues" evidence="1">
    <location>
        <begin position="104"/>
        <end position="115"/>
    </location>
</feature>
<dbReference type="Proteomes" id="UP000054302">
    <property type="component" value="Unassembled WGS sequence"/>
</dbReference>
<name>A0A0D1WJL3_EXOME</name>
<dbReference type="RefSeq" id="XP_016220609.1">
    <property type="nucleotide sequence ID" value="XM_016373698.1"/>
</dbReference>
<protein>
    <submittedName>
        <fullName evidence="2">Uncharacterized protein</fullName>
    </submittedName>
</protein>
<dbReference type="OrthoDB" id="4156372at2759"/>